<dbReference type="InterPro" id="IPR009739">
    <property type="entry name" value="LprI-like_N"/>
</dbReference>
<accession>A0A8J7KGU4</accession>
<organism evidence="3 4">
    <name type="scientific">Chitinilyticum piscinae</name>
    <dbReference type="NCBI Taxonomy" id="2866724"/>
    <lineage>
        <taxon>Bacteria</taxon>
        <taxon>Pseudomonadati</taxon>
        <taxon>Pseudomonadota</taxon>
        <taxon>Betaproteobacteria</taxon>
        <taxon>Neisseriales</taxon>
        <taxon>Chitinibacteraceae</taxon>
        <taxon>Chitinilyticum</taxon>
    </lineage>
</organism>
<evidence type="ECO:0000259" key="2">
    <source>
        <dbReference type="Pfam" id="PF07007"/>
    </source>
</evidence>
<dbReference type="Gene3D" id="1.20.1270.180">
    <property type="match status" value="1"/>
</dbReference>
<dbReference type="RefSeq" id="WP_194117266.1">
    <property type="nucleotide sequence ID" value="NZ_JADFUA010000012.1"/>
</dbReference>
<proteinExistence type="predicted"/>
<gene>
    <name evidence="3" type="ORF">INR99_15375</name>
</gene>
<protein>
    <submittedName>
        <fullName evidence="3">DUF1311 domain-containing protein</fullName>
    </submittedName>
</protein>
<dbReference type="EMBL" id="JADFUA010000012">
    <property type="protein sequence ID" value="MBE9610719.1"/>
    <property type="molecule type" value="Genomic_DNA"/>
</dbReference>
<sequence>MKFTLILLLTLLAGSALANDDTGSAGRDAERSHLQALLAAQPGAEQECSAQSSNQVELKACLAALLPQAQQDRLNAEAAVLAAMKQLDRAQQRQHAVPALQKDKQAFAAYRKAHCAWVAASYGSGAGAGIAEAACLIDLDRTRAHELSKYYMR</sequence>
<evidence type="ECO:0000256" key="1">
    <source>
        <dbReference type="SAM" id="SignalP"/>
    </source>
</evidence>
<dbReference type="Proteomes" id="UP000604481">
    <property type="component" value="Unassembled WGS sequence"/>
</dbReference>
<dbReference type="AlphaFoldDB" id="A0A8J7KGU4"/>
<dbReference type="Pfam" id="PF07007">
    <property type="entry name" value="LprI"/>
    <property type="match status" value="1"/>
</dbReference>
<name>A0A8J7KGU4_9NEIS</name>
<keyword evidence="1" id="KW-0732">Signal</keyword>
<comment type="caution">
    <text evidence="3">The sequence shown here is derived from an EMBL/GenBank/DDBJ whole genome shotgun (WGS) entry which is preliminary data.</text>
</comment>
<evidence type="ECO:0000313" key="3">
    <source>
        <dbReference type="EMBL" id="MBE9610719.1"/>
    </source>
</evidence>
<feature type="domain" description="Lysozyme inhibitor LprI-like N-terminal" evidence="2">
    <location>
        <begin position="48"/>
        <end position="147"/>
    </location>
</feature>
<feature type="signal peptide" evidence="1">
    <location>
        <begin position="1"/>
        <end position="18"/>
    </location>
</feature>
<reference evidence="3 4" key="1">
    <citation type="submission" date="2020-10" db="EMBL/GenBank/DDBJ databases">
        <title>The genome sequence of Chitinilyticum litopenaei 4Y14.</title>
        <authorList>
            <person name="Liu Y."/>
        </authorList>
    </citation>
    <scope>NUCLEOTIDE SEQUENCE [LARGE SCALE GENOMIC DNA]</scope>
    <source>
        <strain evidence="3 4">4Y14</strain>
    </source>
</reference>
<evidence type="ECO:0000313" key="4">
    <source>
        <dbReference type="Proteomes" id="UP000604481"/>
    </source>
</evidence>
<feature type="chain" id="PRO_5035206798" evidence="1">
    <location>
        <begin position="19"/>
        <end position="153"/>
    </location>
</feature>
<keyword evidence="4" id="KW-1185">Reference proteome</keyword>